<evidence type="ECO:0000256" key="4">
    <source>
        <dbReference type="ARBA" id="ARBA00022490"/>
    </source>
</evidence>
<dbReference type="GO" id="GO:0005730">
    <property type="term" value="C:nucleolus"/>
    <property type="evidence" value="ECO:0007669"/>
    <property type="project" value="UniProtKB-SubCell"/>
</dbReference>
<dbReference type="InterPro" id="IPR036345">
    <property type="entry name" value="ExoRNase_PH_dom2_sf"/>
</dbReference>
<dbReference type="Pfam" id="PF03725">
    <property type="entry name" value="RNase_PH_C"/>
    <property type="match status" value="1"/>
</dbReference>
<evidence type="ECO:0000313" key="10">
    <source>
        <dbReference type="Proteomes" id="UP001150569"/>
    </source>
</evidence>
<dbReference type="GO" id="GO:0034476">
    <property type="term" value="P:U5 snRNA 3'-end processing"/>
    <property type="evidence" value="ECO:0007669"/>
    <property type="project" value="TreeGrafter"/>
</dbReference>
<dbReference type="Gene3D" id="3.30.230.70">
    <property type="entry name" value="GHMP Kinase, N-terminal domain"/>
    <property type="match status" value="1"/>
</dbReference>
<dbReference type="GO" id="GO:0071038">
    <property type="term" value="P:TRAMP-dependent tRNA surveillance pathway"/>
    <property type="evidence" value="ECO:0007669"/>
    <property type="project" value="TreeGrafter"/>
</dbReference>
<evidence type="ECO:0000256" key="1">
    <source>
        <dbReference type="ARBA" id="ARBA00004496"/>
    </source>
</evidence>
<evidence type="ECO:0000256" key="3">
    <source>
        <dbReference type="ARBA" id="ARBA00006678"/>
    </source>
</evidence>
<organism evidence="9 10">
    <name type="scientific">Tieghemiomyces parasiticus</name>
    <dbReference type="NCBI Taxonomy" id="78921"/>
    <lineage>
        <taxon>Eukaryota</taxon>
        <taxon>Fungi</taxon>
        <taxon>Fungi incertae sedis</taxon>
        <taxon>Zoopagomycota</taxon>
        <taxon>Kickxellomycotina</taxon>
        <taxon>Dimargaritomycetes</taxon>
        <taxon>Dimargaritales</taxon>
        <taxon>Dimargaritaceae</taxon>
        <taxon>Tieghemiomyces</taxon>
    </lineage>
</organism>
<accession>A0A9W8DXL4</accession>
<dbReference type="GO" id="GO:0035925">
    <property type="term" value="F:mRNA 3'-UTR AU-rich region binding"/>
    <property type="evidence" value="ECO:0007669"/>
    <property type="project" value="TreeGrafter"/>
</dbReference>
<comment type="similarity">
    <text evidence="3">Belongs to the RNase PH family.</text>
</comment>
<feature type="domain" description="Exoribonuclease phosphorolytic" evidence="7">
    <location>
        <begin position="32"/>
        <end position="168"/>
    </location>
</feature>
<dbReference type="GO" id="GO:0071035">
    <property type="term" value="P:nuclear polyadenylation-dependent rRNA catabolic process"/>
    <property type="evidence" value="ECO:0007669"/>
    <property type="project" value="TreeGrafter"/>
</dbReference>
<dbReference type="PANTHER" id="PTHR11097">
    <property type="entry name" value="EXOSOME COMPLEX EXONUCLEASE RIBOSOMAL RNA PROCESSING PROTEIN"/>
    <property type="match status" value="1"/>
</dbReference>
<dbReference type="GO" id="GO:0000467">
    <property type="term" value="P:exonucleolytic trimming to generate mature 3'-end of 5.8S rRNA from tricistronic rRNA transcript (SSU-rRNA, 5.8S rRNA, LSU-rRNA)"/>
    <property type="evidence" value="ECO:0007669"/>
    <property type="project" value="TreeGrafter"/>
</dbReference>
<proteinExistence type="inferred from homology"/>
<comment type="caution">
    <text evidence="9">The sequence shown here is derived from an EMBL/GenBank/DDBJ whole genome shotgun (WGS) entry which is preliminary data.</text>
</comment>
<keyword evidence="10" id="KW-1185">Reference proteome</keyword>
<feature type="domain" description="Exoribonuclease phosphorolytic" evidence="8">
    <location>
        <begin position="204"/>
        <end position="264"/>
    </location>
</feature>
<evidence type="ECO:0000256" key="6">
    <source>
        <dbReference type="ARBA" id="ARBA00042523"/>
    </source>
</evidence>
<dbReference type="GO" id="GO:0016075">
    <property type="term" value="P:rRNA catabolic process"/>
    <property type="evidence" value="ECO:0007669"/>
    <property type="project" value="TreeGrafter"/>
</dbReference>
<dbReference type="SUPFAM" id="SSF55666">
    <property type="entry name" value="Ribonuclease PH domain 2-like"/>
    <property type="match status" value="1"/>
</dbReference>
<evidence type="ECO:0000313" key="9">
    <source>
        <dbReference type="EMBL" id="KAJ1930310.1"/>
    </source>
</evidence>
<dbReference type="SUPFAM" id="SSF54211">
    <property type="entry name" value="Ribosomal protein S5 domain 2-like"/>
    <property type="match status" value="1"/>
</dbReference>
<gene>
    <name evidence="9" type="ORF">IWQ60_000422</name>
</gene>
<comment type="subcellular location">
    <subcellularLocation>
        <location evidence="1">Cytoplasm</location>
    </subcellularLocation>
    <subcellularLocation>
        <location evidence="2">Nucleus</location>
        <location evidence="2">Nucleolus</location>
    </subcellularLocation>
</comment>
<evidence type="ECO:0000256" key="5">
    <source>
        <dbReference type="ARBA" id="ARBA00022835"/>
    </source>
</evidence>
<dbReference type="InterPro" id="IPR050590">
    <property type="entry name" value="Exosome_comp_Rrp42_subfam"/>
</dbReference>
<dbReference type="Proteomes" id="UP001150569">
    <property type="component" value="Unassembled WGS sequence"/>
</dbReference>
<protein>
    <recommendedName>
        <fullName evidence="6">Ribosomal RNA-processing protein 42</fullName>
    </recommendedName>
</protein>
<dbReference type="CDD" id="cd11367">
    <property type="entry name" value="RNase_PH_RRP42"/>
    <property type="match status" value="1"/>
</dbReference>
<dbReference type="InterPro" id="IPR027408">
    <property type="entry name" value="PNPase/RNase_PH_dom_sf"/>
</dbReference>
<dbReference type="PANTHER" id="PTHR11097:SF8">
    <property type="entry name" value="EXOSOME COMPLEX COMPONENT RRP42"/>
    <property type="match status" value="1"/>
</dbReference>
<dbReference type="Pfam" id="PF01138">
    <property type="entry name" value="RNase_PH"/>
    <property type="match status" value="1"/>
</dbReference>
<evidence type="ECO:0000256" key="2">
    <source>
        <dbReference type="ARBA" id="ARBA00004604"/>
    </source>
</evidence>
<dbReference type="EMBL" id="JANBPT010000010">
    <property type="protein sequence ID" value="KAJ1930310.1"/>
    <property type="molecule type" value="Genomic_DNA"/>
</dbReference>
<keyword evidence="4" id="KW-0963">Cytoplasm</keyword>
<dbReference type="OrthoDB" id="272245at2759"/>
<dbReference type="InterPro" id="IPR001247">
    <property type="entry name" value="ExoRNase_PH_dom1"/>
</dbReference>
<dbReference type="GO" id="GO:0071028">
    <property type="term" value="P:nuclear mRNA surveillance"/>
    <property type="evidence" value="ECO:0007669"/>
    <property type="project" value="TreeGrafter"/>
</dbReference>
<dbReference type="GO" id="GO:0034473">
    <property type="term" value="P:U1 snRNA 3'-end processing"/>
    <property type="evidence" value="ECO:0007669"/>
    <property type="project" value="TreeGrafter"/>
</dbReference>
<dbReference type="AlphaFoldDB" id="A0A9W8DXL4"/>
<dbReference type="InterPro" id="IPR020568">
    <property type="entry name" value="Ribosomal_Su5_D2-typ_SF"/>
</dbReference>
<name>A0A9W8DXL4_9FUNG</name>
<reference evidence="9" key="1">
    <citation type="submission" date="2022-07" db="EMBL/GenBank/DDBJ databases">
        <title>Phylogenomic reconstructions and comparative analyses of Kickxellomycotina fungi.</title>
        <authorList>
            <person name="Reynolds N.K."/>
            <person name="Stajich J.E."/>
            <person name="Barry K."/>
            <person name="Grigoriev I.V."/>
            <person name="Crous P."/>
            <person name="Smith M.E."/>
        </authorList>
    </citation>
    <scope>NUCLEOTIDE SEQUENCE</scope>
    <source>
        <strain evidence="9">RSA 861</strain>
    </source>
</reference>
<dbReference type="InterPro" id="IPR015847">
    <property type="entry name" value="ExoRNase_PH_dom2"/>
</dbReference>
<sequence>MDAGFISHAEYTYIQDGLAAGIREDGRGPRDYRDYLLSLDVISHSSGSARCRIGFGTDILVGVKAEVNSIDPSEPSHQGRIQCNVECSPNASQNLAGRAIDDLNNELTRFLTRALNCYGGIDLGKLCIIPKQSCWVLYIDALVLDYDGNLYDALMMATVAALYNARIPQVEIEATGDDGEMDFDVIDDAEAALPVPGRERLPLAITLNWAKGAYIADASMTEEYCVDSRLTVLVNPQGKICAAQKSALGTIPESVMPELLTSATQIAAEMHKDLTKRIETEVKTLESTKHQGHVSTFLSNTFL</sequence>
<evidence type="ECO:0000259" key="8">
    <source>
        <dbReference type="Pfam" id="PF03725"/>
    </source>
</evidence>
<dbReference type="GO" id="GO:0000177">
    <property type="term" value="C:cytoplasmic exosome (RNase complex)"/>
    <property type="evidence" value="ECO:0007669"/>
    <property type="project" value="TreeGrafter"/>
</dbReference>
<dbReference type="GO" id="GO:0000176">
    <property type="term" value="C:nuclear exosome (RNase complex)"/>
    <property type="evidence" value="ECO:0007669"/>
    <property type="project" value="TreeGrafter"/>
</dbReference>
<evidence type="ECO:0000259" key="7">
    <source>
        <dbReference type="Pfam" id="PF01138"/>
    </source>
</evidence>
<dbReference type="GO" id="GO:0034475">
    <property type="term" value="P:U4 snRNA 3'-end processing"/>
    <property type="evidence" value="ECO:0007669"/>
    <property type="project" value="TreeGrafter"/>
</dbReference>
<keyword evidence="5" id="KW-0271">Exosome</keyword>